<dbReference type="PRINTS" id="PR00364">
    <property type="entry name" value="DISEASERSIST"/>
</dbReference>
<feature type="domain" description="NB-ARC" evidence="1">
    <location>
        <begin position="151"/>
        <end position="192"/>
    </location>
</feature>
<dbReference type="Proteomes" id="UP001180020">
    <property type="component" value="Unassembled WGS sequence"/>
</dbReference>
<dbReference type="GO" id="GO:0043531">
    <property type="term" value="F:ADP binding"/>
    <property type="evidence" value="ECO:0007669"/>
    <property type="project" value="InterPro"/>
</dbReference>
<sequence>MAEIIIANCVTRLKELLSQEPHRLRGADDGIISLIDALQCRHALLKHADDDRGDERYQMKESTYLQRRELCNGKSIGCVNQFTSGSLREFISEIKDIERRVNAIVPIGESVVGDAEDSMRESLKLMKEEEVMVVGFDDVSEKEEVVVVGFDDDVKAIVGKLTEGDPRLSVISIVGMGGLGKTTLAKKACEHAKAPQLQTMGYCIAALQSERTLAQLCEMPLGQARCAVAGEDGHVEEWEFLKDFLPDSSNGSCVLLTTRIREVAECADPTSTPYELQLLGEEESWELLCLKALPHLRGRCPTAYKEVGRSIAQKSGGLPLQLVVLGGVLLNKK</sequence>
<dbReference type="SUPFAM" id="SSF52540">
    <property type="entry name" value="P-loop containing nucleoside triphosphate hydrolases"/>
    <property type="match status" value="1"/>
</dbReference>
<reference evidence="2" key="1">
    <citation type="journal article" date="2023" name="Nat. Commun.">
        <title>Diploid and tetraploid genomes of Acorus and the evolution of monocots.</title>
        <authorList>
            <person name="Ma L."/>
            <person name="Liu K.W."/>
            <person name="Li Z."/>
            <person name="Hsiao Y.Y."/>
            <person name="Qi Y."/>
            <person name="Fu T."/>
            <person name="Tang G.D."/>
            <person name="Zhang D."/>
            <person name="Sun W.H."/>
            <person name="Liu D.K."/>
            <person name="Li Y."/>
            <person name="Chen G.Z."/>
            <person name="Liu X.D."/>
            <person name="Liao X.Y."/>
            <person name="Jiang Y.T."/>
            <person name="Yu X."/>
            <person name="Hao Y."/>
            <person name="Huang J."/>
            <person name="Zhao X.W."/>
            <person name="Ke S."/>
            <person name="Chen Y.Y."/>
            <person name="Wu W.L."/>
            <person name="Hsu J.L."/>
            <person name="Lin Y.F."/>
            <person name="Huang M.D."/>
            <person name="Li C.Y."/>
            <person name="Huang L."/>
            <person name="Wang Z.W."/>
            <person name="Zhao X."/>
            <person name="Zhong W.Y."/>
            <person name="Peng D.H."/>
            <person name="Ahmad S."/>
            <person name="Lan S."/>
            <person name="Zhang J.S."/>
            <person name="Tsai W.C."/>
            <person name="Van de Peer Y."/>
            <person name="Liu Z.J."/>
        </authorList>
    </citation>
    <scope>NUCLEOTIDE SEQUENCE</scope>
    <source>
        <strain evidence="2">CP</strain>
    </source>
</reference>
<feature type="domain" description="NB-ARC" evidence="1">
    <location>
        <begin position="236"/>
        <end position="294"/>
    </location>
</feature>
<evidence type="ECO:0000259" key="1">
    <source>
        <dbReference type="Pfam" id="PF00931"/>
    </source>
</evidence>
<name>A0AAV9ESZ7_ACOCL</name>
<dbReference type="PANTHER" id="PTHR36766">
    <property type="entry name" value="PLANT BROAD-SPECTRUM MILDEW RESISTANCE PROTEIN RPW8"/>
    <property type="match status" value="1"/>
</dbReference>
<evidence type="ECO:0000313" key="2">
    <source>
        <dbReference type="EMBL" id="KAK1316775.1"/>
    </source>
</evidence>
<keyword evidence="3" id="KW-1185">Reference proteome</keyword>
<dbReference type="InterPro" id="IPR002182">
    <property type="entry name" value="NB-ARC"/>
</dbReference>
<dbReference type="InterPro" id="IPR027417">
    <property type="entry name" value="P-loop_NTPase"/>
</dbReference>
<dbReference type="Gene3D" id="1.10.8.430">
    <property type="entry name" value="Helical domain of apoptotic protease-activating factors"/>
    <property type="match status" value="1"/>
</dbReference>
<dbReference type="Gene3D" id="3.40.50.300">
    <property type="entry name" value="P-loop containing nucleotide triphosphate hydrolases"/>
    <property type="match status" value="1"/>
</dbReference>
<gene>
    <name evidence="2" type="ORF">QJS10_CPA05g02138</name>
</gene>
<dbReference type="InterPro" id="IPR042197">
    <property type="entry name" value="Apaf_helical"/>
</dbReference>
<dbReference type="EMBL" id="JAUJYO010000005">
    <property type="protein sequence ID" value="KAK1316775.1"/>
    <property type="molecule type" value="Genomic_DNA"/>
</dbReference>
<evidence type="ECO:0000313" key="3">
    <source>
        <dbReference type="Proteomes" id="UP001180020"/>
    </source>
</evidence>
<proteinExistence type="predicted"/>
<dbReference type="PANTHER" id="PTHR36766:SF53">
    <property type="entry name" value="DISEASE RESISTANCE PROTEIN RPP13-LIKE"/>
    <property type="match status" value="1"/>
</dbReference>
<comment type="caution">
    <text evidence="2">The sequence shown here is derived from an EMBL/GenBank/DDBJ whole genome shotgun (WGS) entry which is preliminary data.</text>
</comment>
<organism evidence="2 3">
    <name type="scientific">Acorus calamus</name>
    <name type="common">Sweet flag</name>
    <dbReference type="NCBI Taxonomy" id="4465"/>
    <lineage>
        <taxon>Eukaryota</taxon>
        <taxon>Viridiplantae</taxon>
        <taxon>Streptophyta</taxon>
        <taxon>Embryophyta</taxon>
        <taxon>Tracheophyta</taxon>
        <taxon>Spermatophyta</taxon>
        <taxon>Magnoliopsida</taxon>
        <taxon>Liliopsida</taxon>
        <taxon>Acoraceae</taxon>
        <taxon>Acorus</taxon>
    </lineage>
</organism>
<accession>A0AAV9ESZ7</accession>
<reference evidence="2" key="2">
    <citation type="submission" date="2023-06" db="EMBL/GenBank/DDBJ databases">
        <authorList>
            <person name="Ma L."/>
            <person name="Liu K.-W."/>
            <person name="Li Z."/>
            <person name="Hsiao Y.-Y."/>
            <person name="Qi Y."/>
            <person name="Fu T."/>
            <person name="Tang G."/>
            <person name="Zhang D."/>
            <person name="Sun W.-H."/>
            <person name="Liu D.-K."/>
            <person name="Li Y."/>
            <person name="Chen G.-Z."/>
            <person name="Liu X.-D."/>
            <person name="Liao X.-Y."/>
            <person name="Jiang Y.-T."/>
            <person name="Yu X."/>
            <person name="Hao Y."/>
            <person name="Huang J."/>
            <person name="Zhao X.-W."/>
            <person name="Ke S."/>
            <person name="Chen Y.-Y."/>
            <person name="Wu W.-L."/>
            <person name="Hsu J.-L."/>
            <person name="Lin Y.-F."/>
            <person name="Huang M.-D."/>
            <person name="Li C.-Y."/>
            <person name="Huang L."/>
            <person name="Wang Z.-W."/>
            <person name="Zhao X."/>
            <person name="Zhong W.-Y."/>
            <person name="Peng D.-H."/>
            <person name="Ahmad S."/>
            <person name="Lan S."/>
            <person name="Zhang J.-S."/>
            <person name="Tsai W.-C."/>
            <person name="Van De Peer Y."/>
            <person name="Liu Z.-J."/>
        </authorList>
    </citation>
    <scope>NUCLEOTIDE SEQUENCE</scope>
    <source>
        <strain evidence="2">CP</strain>
        <tissue evidence="2">Leaves</tissue>
    </source>
</reference>
<protein>
    <submittedName>
        <fullName evidence="2">Disease resistance protein</fullName>
    </submittedName>
</protein>
<dbReference type="AlphaFoldDB" id="A0AAV9ESZ7"/>
<dbReference type="Pfam" id="PF00931">
    <property type="entry name" value="NB-ARC"/>
    <property type="match status" value="2"/>
</dbReference>